<reference evidence="2" key="1">
    <citation type="submission" date="2020-10" db="EMBL/GenBank/DDBJ databases">
        <title>Sequencing the genomes of 1000 actinobacteria strains.</title>
        <authorList>
            <person name="Klenk H.-P."/>
        </authorList>
    </citation>
    <scope>NUCLEOTIDE SEQUENCE</scope>
    <source>
        <strain evidence="2">DSM 45354</strain>
    </source>
</reference>
<proteinExistence type="predicted"/>
<dbReference type="EMBL" id="JADBEM010000001">
    <property type="protein sequence ID" value="MBE1613206.1"/>
    <property type="molecule type" value="Genomic_DNA"/>
</dbReference>
<name>A0A927N5T4_9ACTN</name>
<feature type="compositionally biased region" description="Polar residues" evidence="1">
    <location>
        <begin position="1"/>
        <end position="14"/>
    </location>
</feature>
<dbReference type="Proteomes" id="UP000638648">
    <property type="component" value="Unassembled WGS sequence"/>
</dbReference>
<comment type="caution">
    <text evidence="2">The sequence shown here is derived from an EMBL/GenBank/DDBJ whole genome shotgun (WGS) entry which is preliminary data.</text>
</comment>
<evidence type="ECO:0000313" key="2">
    <source>
        <dbReference type="EMBL" id="MBE1613206.1"/>
    </source>
</evidence>
<sequence length="48" mass="4975">MRKINTPGNGSSSYDGGLGDHNDPRSLGLTNEGEPQGFLADGEGKSQL</sequence>
<evidence type="ECO:0000313" key="3">
    <source>
        <dbReference type="Proteomes" id="UP000638648"/>
    </source>
</evidence>
<accession>A0A927N5T4</accession>
<dbReference type="RefSeq" id="WP_192756116.1">
    <property type="nucleotide sequence ID" value="NZ_BAABJL010000160.1"/>
</dbReference>
<evidence type="ECO:0000256" key="1">
    <source>
        <dbReference type="SAM" id="MobiDB-lite"/>
    </source>
</evidence>
<protein>
    <submittedName>
        <fullName evidence="2">Uncharacterized protein</fullName>
    </submittedName>
</protein>
<keyword evidence="3" id="KW-1185">Reference proteome</keyword>
<dbReference type="AlphaFoldDB" id="A0A927N5T4"/>
<gene>
    <name evidence="2" type="ORF">HEB94_010054</name>
</gene>
<organism evidence="2 3">
    <name type="scientific">Actinopolymorpha pittospori</name>
    <dbReference type="NCBI Taxonomy" id="648752"/>
    <lineage>
        <taxon>Bacteria</taxon>
        <taxon>Bacillati</taxon>
        <taxon>Actinomycetota</taxon>
        <taxon>Actinomycetes</taxon>
        <taxon>Propionibacteriales</taxon>
        <taxon>Actinopolymorphaceae</taxon>
        <taxon>Actinopolymorpha</taxon>
    </lineage>
</organism>
<feature type="region of interest" description="Disordered" evidence="1">
    <location>
        <begin position="1"/>
        <end position="48"/>
    </location>
</feature>